<dbReference type="Proteomes" id="UP001153331">
    <property type="component" value="Unassembled WGS sequence"/>
</dbReference>
<name>A0ACC2HWR9_9PLEO</name>
<organism evidence="1 2">
    <name type="scientific">Boeremia exigua</name>
    <dbReference type="NCBI Taxonomy" id="749465"/>
    <lineage>
        <taxon>Eukaryota</taxon>
        <taxon>Fungi</taxon>
        <taxon>Dikarya</taxon>
        <taxon>Ascomycota</taxon>
        <taxon>Pezizomycotina</taxon>
        <taxon>Dothideomycetes</taxon>
        <taxon>Pleosporomycetidae</taxon>
        <taxon>Pleosporales</taxon>
        <taxon>Pleosporineae</taxon>
        <taxon>Didymellaceae</taxon>
        <taxon>Boeremia</taxon>
    </lineage>
</organism>
<protein>
    <submittedName>
        <fullName evidence="1">Uncharacterized protein</fullName>
    </submittedName>
</protein>
<evidence type="ECO:0000313" key="2">
    <source>
        <dbReference type="Proteomes" id="UP001153331"/>
    </source>
</evidence>
<keyword evidence="2" id="KW-1185">Reference proteome</keyword>
<comment type="caution">
    <text evidence="1">The sequence shown here is derived from an EMBL/GenBank/DDBJ whole genome shotgun (WGS) entry which is preliminary data.</text>
</comment>
<gene>
    <name evidence="1" type="ORF">OPT61_g8786</name>
</gene>
<evidence type="ECO:0000313" key="1">
    <source>
        <dbReference type="EMBL" id="KAJ8107556.1"/>
    </source>
</evidence>
<accession>A0ACC2HWR9</accession>
<dbReference type="EMBL" id="JAPHNI010000903">
    <property type="protein sequence ID" value="KAJ8107556.1"/>
    <property type="molecule type" value="Genomic_DNA"/>
</dbReference>
<sequence length="703" mass="79179">MGDRHQATVHNPPTQEQSRASASNTCQRCDKIPWEDLRSDWYHELIIVDSIYALQQSQCRICRLLGHYLLLRTSNSPIDQVITPTSFHRIPGPHCISSYEVNRKDSFSTITPDDMLPDKQGRSIFRSEVRLPVAQILVDENAPYLSYKMEDLHPPTLDVGQIKDWVTFCERYHKEQCKTHPADDIKELKLIDCQESKVICAQTVVSYVALSYVWGNVDSCAISSGPDLLSGAPQTIIDAVQLTKDLGYRYLWVDRYCIDQQDTDVKHIQIAQMGDVYAGAVLTIIALTSSNPNSGLPGVSTNFRGVRTEALGSFHVSVIPATRDILKISLSPWAKRAWTFQECVLSKRRLFLMERQAIFVCNTHTCFEAKAEADFQGNIDRFEAVGWLPPRGLTSKADPLKTALTYLTAYSERALSYDTDALNGILGALNALRKDTIHQIWGLPFKQSRNSELQALKSTENSGVIYSGLGEEFGLPLAWRHWSAARRRRPGFPSWSPLGWEGAIKFWELKLWEFWTTSIPVTVQPSGFMTPTSEEALRLHSLVLSDAIPTDVPQQLVLHGETYVSPVSNDFGIALPFSNDLYYRVFVHWSISPSMLGVSHSIKCLLVRAPSEHMSVTRDWMLLLRPSGTTDPITYERIGFAILNAGFTNGLRSDSFLSLLLDADLQPLSDDSAALEKFEDPDYIASQGTWWRRHFTSEIVTLV</sequence>
<proteinExistence type="predicted"/>
<reference evidence="1" key="1">
    <citation type="submission" date="2022-11" db="EMBL/GenBank/DDBJ databases">
        <title>Genome Sequence of Boeremia exigua.</title>
        <authorList>
            <person name="Buettner E."/>
        </authorList>
    </citation>
    <scope>NUCLEOTIDE SEQUENCE</scope>
    <source>
        <strain evidence="1">CU02</strain>
    </source>
</reference>